<gene>
    <name evidence="2" type="ORF">ATJ78_0549</name>
</gene>
<dbReference type="Proteomes" id="UP000221369">
    <property type="component" value="Unassembled WGS sequence"/>
</dbReference>
<name>A0A2A9DSI0_9MICO</name>
<dbReference type="SUPFAM" id="SSF51556">
    <property type="entry name" value="Metallo-dependent hydrolases"/>
    <property type="match status" value="1"/>
</dbReference>
<dbReference type="InterPro" id="IPR032466">
    <property type="entry name" value="Metal_Hydrolase"/>
</dbReference>
<proteinExistence type="predicted"/>
<dbReference type="Pfam" id="PF04909">
    <property type="entry name" value="Amidohydro_2"/>
    <property type="match status" value="1"/>
</dbReference>
<dbReference type="EMBL" id="PDJE01000001">
    <property type="protein sequence ID" value="PFG29638.1"/>
    <property type="molecule type" value="Genomic_DNA"/>
</dbReference>
<evidence type="ECO:0000313" key="3">
    <source>
        <dbReference type="Proteomes" id="UP000221369"/>
    </source>
</evidence>
<keyword evidence="3" id="KW-1185">Reference proteome</keyword>
<dbReference type="PANTHER" id="PTHR35563:SF2">
    <property type="entry name" value="BARREL METAL-DEPENDENT HYDROLASE, PUTATIVE (AFU_ORTHOLOGUE AFUA_1G16240)-RELATED"/>
    <property type="match status" value="1"/>
</dbReference>
<keyword evidence="2" id="KW-0378">Hydrolase</keyword>
<accession>A0A2A9DSI0</accession>
<dbReference type="Gene3D" id="3.20.20.140">
    <property type="entry name" value="Metal-dependent hydrolases"/>
    <property type="match status" value="1"/>
</dbReference>
<dbReference type="InterPro" id="IPR052358">
    <property type="entry name" value="Aro_Compnd_Degr_Hydrolases"/>
</dbReference>
<comment type="caution">
    <text evidence="2">The sequence shown here is derived from an EMBL/GenBank/DDBJ whole genome shotgun (WGS) entry which is preliminary data.</text>
</comment>
<evidence type="ECO:0000313" key="2">
    <source>
        <dbReference type="EMBL" id="PFG29638.1"/>
    </source>
</evidence>
<reference evidence="2 3" key="1">
    <citation type="submission" date="2017-10" db="EMBL/GenBank/DDBJ databases">
        <title>Sequencing the genomes of 1000 actinobacteria strains.</title>
        <authorList>
            <person name="Klenk H.-P."/>
        </authorList>
    </citation>
    <scope>NUCLEOTIDE SEQUENCE [LARGE SCALE GENOMIC DNA]</scope>
    <source>
        <strain evidence="2 3">DSM 21798</strain>
    </source>
</reference>
<dbReference type="AlphaFoldDB" id="A0A2A9DSI0"/>
<dbReference type="RefSeq" id="WP_098406190.1">
    <property type="nucleotide sequence ID" value="NZ_PDJE01000001.1"/>
</dbReference>
<dbReference type="InterPro" id="IPR006680">
    <property type="entry name" value="Amidohydro-rel"/>
</dbReference>
<sequence length="257" mass="27446">MQPTDTAVFDAHFHIVDPAYPLIPNNGYLPDAFTADDYVARTAALGVTGGAVVSGSFQGTDQSYLVAALERLGPGFVGVTQLSTSVSDDEITRLDAAGVRAVRFNLYRGATIGLAEMEHFATRVHDVAGWHSELYVDASDLPDLAETLRRLPQASVDHLGMTGDASGTLLSLVEGGLVVKATGFGRMSVSDPDALMATIDRANPHALIFGTDLPSTRAAVPFADADLDRVRAAVGDDRAQAVLWHNARRFYRLSDME</sequence>
<feature type="domain" description="Amidohydrolase-related" evidence="1">
    <location>
        <begin position="10"/>
        <end position="253"/>
    </location>
</feature>
<dbReference type="PANTHER" id="PTHR35563">
    <property type="entry name" value="BARREL METAL-DEPENDENT HYDROLASE, PUTATIVE (AFU_ORTHOLOGUE AFUA_1G16240)-RELATED"/>
    <property type="match status" value="1"/>
</dbReference>
<protein>
    <submittedName>
        <fullName evidence="2">Putative TIM-barrel fold metal-dependent hydrolase</fullName>
    </submittedName>
</protein>
<organism evidence="2 3">
    <name type="scientific">Paramicrobacterium agarici</name>
    <dbReference type="NCBI Taxonomy" id="630514"/>
    <lineage>
        <taxon>Bacteria</taxon>
        <taxon>Bacillati</taxon>
        <taxon>Actinomycetota</taxon>
        <taxon>Actinomycetes</taxon>
        <taxon>Micrococcales</taxon>
        <taxon>Microbacteriaceae</taxon>
        <taxon>Paramicrobacterium</taxon>
    </lineage>
</organism>
<evidence type="ECO:0000259" key="1">
    <source>
        <dbReference type="Pfam" id="PF04909"/>
    </source>
</evidence>
<dbReference type="GO" id="GO:0016787">
    <property type="term" value="F:hydrolase activity"/>
    <property type="evidence" value="ECO:0007669"/>
    <property type="project" value="UniProtKB-KW"/>
</dbReference>